<gene>
    <name evidence="4" type="ORF">PV06_00393</name>
</gene>
<feature type="domain" description="BAR" evidence="3">
    <location>
        <begin position="15"/>
        <end position="237"/>
    </location>
</feature>
<sequence>MNVNKKLDRFKQWAGERMGGEVKTNVSDDFKALEIEMGLRQEGLEKMQKSMTGYVKAISKRSEVEGKEKTLPITYLGGTMIAHGEDFEPDSDYGQSLTMFGRTQERLARAQETYIIAATNSWLESLERSQVQMKEFQAARKRLETRRLAYDTSLAKMQKAKKEDFRVEEELRTQKAKYEESADDVQRRMEEIRESDPECVSDLAAFLDAELAYHDKCREALLQLKNEWPARSQQYRGSRPNARSRSNTVRSYTQYLEPAEEMTPVVEVRPSIKSSRSQTARYGEQLYDHSPRPAFNRSTTYDGGRDLSPANMARITRVPSDSLMIRTARSQLRNVEEQDVFADDSGSYTNSSPDHGYGEQSVSPATSHGSGSFTPLKKSSGPPPPPPSRAKKPPPPPVPAKRTLLT</sequence>
<proteinExistence type="predicted"/>
<dbReference type="InterPro" id="IPR004148">
    <property type="entry name" value="BAR_dom"/>
</dbReference>
<dbReference type="VEuPathDB" id="FungiDB:PV06_00393"/>
<dbReference type="EMBL" id="KN847332">
    <property type="protein sequence ID" value="KIW47728.1"/>
    <property type="molecule type" value="Genomic_DNA"/>
</dbReference>
<dbReference type="SMART" id="SM00721">
    <property type="entry name" value="BAR"/>
    <property type="match status" value="1"/>
</dbReference>
<feature type="compositionally biased region" description="Polar residues" evidence="2">
    <location>
        <begin position="360"/>
        <end position="373"/>
    </location>
</feature>
<dbReference type="RefSeq" id="XP_016267944.1">
    <property type="nucleotide sequence ID" value="XM_016400891.1"/>
</dbReference>
<evidence type="ECO:0000256" key="2">
    <source>
        <dbReference type="SAM" id="MobiDB-lite"/>
    </source>
</evidence>
<dbReference type="STRING" id="215243.A0A0D2DX98"/>
<evidence type="ECO:0000259" key="3">
    <source>
        <dbReference type="PROSITE" id="PS51021"/>
    </source>
</evidence>
<evidence type="ECO:0000256" key="1">
    <source>
        <dbReference type="SAM" id="Coils"/>
    </source>
</evidence>
<keyword evidence="1" id="KW-0175">Coiled coil</keyword>
<evidence type="ECO:0000313" key="4">
    <source>
        <dbReference type="EMBL" id="KIW47728.1"/>
    </source>
</evidence>
<feature type="compositionally biased region" description="Pro residues" evidence="2">
    <location>
        <begin position="381"/>
        <end position="399"/>
    </location>
</feature>
<feature type="region of interest" description="Disordered" evidence="2">
    <location>
        <begin position="267"/>
        <end position="315"/>
    </location>
</feature>
<reference evidence="4 5" key="1">
    <citation type="submission" date="2015-01" db="EMBL/GenBank/DDBJ databases">
        <title>The Genome Sequence of Exophiala oligosperma CBS72588.</title>
        <authorList>
            <consortium name="The Broad Institute Genomics Platform"/>
            <person name="Cuomo C."/>
            <person name="de Hoog S."/>
            <person name="Gorbushina A."/>
            <person name="Stielow B."/>
            <person name="Teixiera M."/>
            <person name="Abouelleil A."/>
            <person name="Chapman S.B."/>
            <person name="Priest M."/>
            <person name="Young S.K."/>
            <person name="Wortman J."/>
            <person name="Nusbaum C."/>
            <person name="Birren B."/>
        </authorList>
    </citation>
    <scope>NUCLEOTIDE SEQUENCE [LARGE SCALE GENOMIC DNA]</scope>
    <source>
        <strain evidence="4 5">CBS 72588</strain>
    </source>
</reference>
<dbReference type="GO" id="GO:0005737">
    <property type="term" value="C:cytoplasm"/>
    <property type="evidence" value="ECO:0007669"/>
    <property type="project" value="InterPro"/>
</dbReference>
<organism evidence="4 5">
    <name type="scientific">Exophiala oligosperma</name>
    <dbReference type="NCBI Taxonomy" id="215243"/>
    <lineage>
        <taxon>Eukaryota</taxon>
        <taxon>Fungi</taxon>
        <taxon>Dikarya</taxon>
        <taxon>Ascomycota</taxon>
        <taxon>Pezizomycotina</taxon>
        <taxon>Eurotiomycetes</taxon>
        <taxon>Chaetothyriomycetidae</taxon>
        <taxon>Chaetothyriales</taxon>
        <taxon>Herpotrichiellaceae</taxon>
        <taxon>Exophiala</taxon>
    </lineage>
</organism>
<dbReference type="GeneID" id="27352467"/>
<dbReference type="AlphaFoldDB" id="A0A0D2DX98"/>
<protein>
    <recommendedName>
        <fullName evidence="3">BAR domain-containing protein</fullName>
    </recommendedName>
</protein>
<evidence type="ECO:0000313" key="5">
    <source>
        <dbReference type="Proteomes" id="UP000053342"/>
    </source>
</evidence>
<dbReference type="PROSITE" id="PS51021">
    <property type="entry name" value="BAR"/>
    <property type="match status" value="1"/>
</dbReference>
<dbReference type="SUPFAM" id="SSF103657">
    <property type="entry name" value="BAR/IMD domain-like"/>
    <property type="match status" value="1"/>
</dbReference>
<keyword evidence="5" id="KW-1185">Reference proteome</keyword>
<dbReference type="Proteomes" id="UP000053342">
    <property type="component" value="Unassembled WGS sequence"/>
</dbReference>
<name>A0A0D2DX98_9EURO</name>
<dbReference type="OrthoDB" id="14167at2759"/>
<dbReference type="Pfam" id="PF03114">
    <property type="entry name" value="BAR"/>
    <property type="match status" value="1"/>
</dbReference>
<dbReference type="HOGENOM" id="CLU_034817_1_0_1"/>
<feature type="region of interest" description="Disordered" evidence="2">
    <location>
        <begin position="335"/>
        <end position="406"/>
    </location>
</feature>
<dbReference type="Gene3D" id="1.20.1270.60">
    <property type="entry name" value="Arfaptin homology (AH) domain/BAR domain"/>
    <property type="match status" value="1"/>
</dbReference>
<dbReference type="InterPro" id="IPR027267">
    <property type="entry name" value="AH/BAR_dom_sf"/>
</dbReference>
<feature type="coiled-coil region" evidence="1">
    <location>
        <begin position="126"/>
        <end position="195"/>
    </location>
</feature>
<accession>A0A0D2DX98</accession>